<dbReference type="InterPro" id="IPR041373">
    <property type="entry name" value="RT_RNaseH"/>
</dbReference>
<proteinExistence type="predicted"/>
<dbReference type="InterPro" id="IPR001584">
    <property type="entry name" value="Integrase_cat-core"/>
</dbReference>
<dbReference type="GO" id="GO:0003964">
    <property type="term" value="F:RNA-directed DNA polymerase activity"/>
    <property type="evidence" value="ECO:0007669"/>
    <property type="project" value="UniProtKB-KW"/>
</dbReference>
<dbReference type="EC" id="2.7.7.49" evidence="1"/>
<dbReference type="InterPro" id="IPR021109">
    <property type="entry name" value="Peptidase_aspartic_dom_sf"/>
</dbReference>
<evidence type="ECO:0000256" key="1">
    <source>
        <dbReference type="ARBA" id="ARBA00012493"/>
    </source>
</evidence>
<dbReference type="InterPro" id="IPR012337">
    <property type="entry name" value="RNaseH-like_sf"/>
</dbReference>
<evidence type="ECO:0000313" key="10">
    <source>
        <dbReference type="Proteomes" id="UP000288805"/>
    </source>
</evidence>
<dbReference type="InterPro" id="IPR036397">
    <property type="entry name" value="RNaseH_sf"/>
</dbReference>
<dbReference type="SUPFAM" id="SSF56672">
    <property type="entry name" value="DNA/RNA polymerases"/>
    <property type="match status" value="1"/>
</dbReference>
<keyword evidence="2" id="KW-0808">Transferase</keyword>
<dbReference type="PANTHER" id="PTHR34072">
    <property type="entry name" value="ENZYMATIC POLYPROTEIN-RELATED"/>
    <property type="match status" value="1"/>
</dbReference>
<evidence type="ECO:0000256" key="2">
    <source>
        <dbReference type="ARBA" id="ARBA00022679"/>
    </source>
</evidence>
<keyword evidence="4" id="KW-0540">Nuclease</keyword>
<dbReference type="Pfam" id="PF13650">
    <property type="entry name" value="Asp_protease_2"/>
    <property type="match status" value="1"/>
</dbReference>
<dbReference type="PANTHER" id="PTHR34072:SF52">
    <property type="entry name" value="RIBONUCLEASE H"/>
    <property type="match status" value="1"/>
</dbReference>
<dbReference type="Gene3D" id="3.10.10.10">
    <property type="entry name" value="HIV Type 1 Reverse Transcriptase, subunit A, domain 1"/>
    <property type="match status" value="1"/>
</dbReference>
<feature type="domain" description="Integrase catalytic" evidence="8">
    <location>
        <begin position="321"/>
        <end position="484"/>
    </location>
</feature>
<keyword evidence="6" id="KW-0378">Hydrolase</keyword>
<evidence type="ECO:0000256" key="3">
    <source>
        <dbReference type="ARBA" id="ARBA00022695"/>
    </source>
</evidence>
<dbReference type="Gene3D" id="3.30.70.270">
    <property type="match status" value="2"/>
</dbReference>
<gene>
    <name evidence="9" type="primary">RRPO_52</name>
    <name evidence="9" type="ORF">CK203_027670</name>
</gene>
<keyword evidence="7 9" id="KW-0695">RNA-directed DNA polymerase</keyword>
<accession>A0A438IGU5</accession>
<dbReference type="Gene3D" id="2.40.70.10">
    <property type="entry name" value="Acid Proteases"/>
    <property type="match status" value="1"/>
</dbReference>
<organism evidence="9 10">
    <name type="scientific">Vitis vinifera</name>
    <name type="common">Grape</name>
    <dbReference type="NCBI Taxonomy" id="29760"/>
    <lineage>
        <taxon>Eukaryota</taxon>
        <taxon>Viridiplantae</taxon>
        <taxon>Streptophyta</taxon>
        <taxon>Embryophyta</taxon>
        <taxon>Tracheophyta</taxon>
        <taxon>Spermatophyta</taxon>
        <taxon>Magnoliopsida</taxon>
        <taxon>eudicotyledons</taxon>
        <taxon>Gunneridae</taxon>
        <taxon>Pentapetalae</taxon>
        <taxon>rosids</taxon>
        <taxon>Vitales</taxon>
        <taxon>Vitaceae</taxon>
        <taxon>Viteae</taxon>
        <taxon>Vitis</taxon>
    </lineage>
</organism>
<dbReference type="AlphaFoldDB" id="A0A438IGU5"/>
<reference evidence="9 10" key="1">
    <citation type="journal article" date="2018" name="PLoS Genet.">
        <title>Population sequencing reveals clonal diversity and ancestral inbreeding in the grapevine cultivar Chardonnay.</title>
        <authorList>
            <person name="Roach M.J."/>
            <person name="Johnson D.L."/>
            <person name="Bohlmann J."/>
            <person name="van Vuuren H.J."/>
            <person name="Jones S.J."/>
            <person name="Pretorius I.S."/>
            <person name="Schmidt S.A."/>
            <person name="Borneman A.R."/>
        </authorList>
    </citation>
    <scope>NUCLEOTIDE SEQUENCE [LARGE SCALE GENOMIC DNA]</scope>
    <source>
        <strain evidence="10">cv. Chardonnay</strain>
        <tissue evidence="9">Leaf</tissue>
    </source>
</reference>
<dbReference type="GO" id="GO:0016787">
    <property type="term" value="F:hydrolase activity"/>
    <property type="evidence" value="ECO:0007669"/>
    <property type="project" value="UniProtKB-KW"/>
</dbReference>
<evidence type="ECO:0000256" key="4">
    <source>
        <dbReference type="ARBA" id="ARBA00022722"/>
    </source>
</evidence>
<dbReference type="EMBL" id="QGNW01000110">
    <property type="protein sequence ID" value="RVW95960.1"/>
    <property type="molecule type" value="Genomic_DNA"/>
</dbReference>
<dbReference type="GO" id="GO:0015074">
    <property type="term" value="P:DNA integration"/>
    <property type="evidence" value="ECO:0007669"/>
    <property type="project" value="InterPro"/>
</dbReference>
<dbReference type="Proteomes" id="UP000288805">
    <property type="component" value="Unassembled WGS sequence"/>
</dbReference>
<evidence type="ECO:0000259" key="8">
    <source>
        <dbReference type="PROSITE" id="PS50994"/>
    </source>
</evidence>
<dbReference type="SUPFAM" id="SSF53098">
    <property type="entry name" value="Ribonuclease H-like"/>
    <property type="match status" value="1"/>
</dbReference>
<dbReference type="CDD" id="cd01647">
    <property type="entry name" value="RT_LTR"/>
    <property type="match status" value="1"/>
</dbReference>
<comment type="caution">
    <text evidence="9">The sequence shown here is derived from an EMBL/GenBank/DDBJ whole genome shotgun (WGS) entry which is preliminary data.</text>
</comment>
<keyword evidence="3" id="KW-0548">Nucleotidyltransferase</keyword>
<dbReference type="InterPro" id="IPR043128">
    <property type="entry name" value="Rev_trsase/Diguanyl_cyclase"/>
</dbReference>
<dbReference type="GO" id="GO:0004519">
    <property type="term" value="F:endonuclease activity"/>
    <property type="evidence" value="ECO:0007669"/>
    <property type="project" value="UniProtKB-KW"/>
</dbReference>
<evidence type="ECO:0000256" key="7">
    <source>
        <dbReference type="ARBA" id="ARBA00022918"/>
    </source>
</evidence>
<dbReference type="InterPro" id="IPR043502">
    <property type="entry name" value="DNA/RNA_pol_sf"/>
</dbReference>
<dbReference type="GO" id="GO:0003676">
    <property type="term" value="F:nucleic acid binding"/>
    <property type="evidence" value="ECO:0007669"/>
    <property type="project" value="InterPro"/>
</dbReference>
<evidence type="ECO:0000313" key="9">
    <source>
        <dbReference type="EMBL" id="RVW95960.1"/>
    </source>
</evidence>
<dbReference type="PROSITE" id="PS50994">
    <property type="entry name" value="INTEGRASE"/>
    <property type="match status" value="1"/>
</dbReference>
<protein>
    <recommendedName>
        <fullName evidence="1">RNA-directed DNA polymerase</fullName>
        <ecNumber evidence="1">2.7.7.49</ecNumber>
    </recommendedName>
</protein>
<sequence>MHVPVILNGVHVKAMMDSGVTHNFMATREATRLGLKLKEDTILFKAVNRKIAKNVPMQVGDWKGGLDPTSWWIGGARRKTVLFRVGLKGKGWMSPTKLLELCKQLRELLDADLIRLSRAPYAGDEGKTTYVTRYGSYEFLVMPFRLTNVPATFCNLMNDVLFNYLDAFVVRLREHRLYVKPEKCEFAQKEITFLGHKINACLIRMNEGKEGHPVAFENRKLNSAEQKYSIHEKEMTIFLADFKFEWLHRLGRHNTVVDALSRKEVIVYISDLLKVISDFNERIKHVIKHDAAYGRLRQQVKEGMIKRNWLEGDLLVAKGGRWYVPTGGLKRELLWETHDAKWAGHPDEERIVTLFSKYSVFIPAPSACPAEDVTRLFFSHVVKHFGLPRDIVSDRNAQFTNYFWVELFKLLGSKLKFSIANHPQTYGQIERINASPDEYLKHYNSTIGMSPFELAIGVQPRMPLEVAEKKARRNSPTTSKLAQSRHEMFDEASNSLEKAAIWIKKYVNCDRRSLKYQVGNRLTYMLKLPERLKLHPTFNVSFLKSYHEDLDVERVQTKWASPLVMKQFDQEVEKILCHRTMGHNEKNCRTDFLV</sequence>
<evidence type="ECO:0000256" key="5">
    <source>
        <dbReference type="ARBA" id="ARBA00022759"/>
    </source>
</evidence>
<evidence type="ECO:0000256" key="6">
    <source>
        <dbReference type="ARBA" id="ARBA00022801"/>
    </source>
</evidence>
<dbReference type="Pfam" id="PF17917">
    <property type="entry name" value="RT_RNaseH"/>
    <property type="match status" value="1"/>
</dbReference>
<name>A0A438IGU5_VITVI</name>
<dbReference type="Gene3D" id="3.30.420.10">
    <property type="entry name" value="Ribonuclease H-like superfamily/Ribonuclease H"/>
    <property type="match status" value="1"/>
</dbReference>
<keyword evidence="5" id="KW-0255">Endonuclease</keyword>